<evidence type="ECO:0000313" key="6">
    <source>
        <dbReference type="EMBL" id="KAL1587495.1"/>
    </source>
</evidence>
<keyword evidence="2" id="KW-0694">RNA-binding</keyword>
<evidence type="ECO:0000256" key="1">
    <source>
        <dbReference type="ARBA" id="ARBA00007340"/>
    </source>
</evidence>
<dbReference type="GO" id="GO:0003723">
    <property type="term" value="F:RNA binding"/>
    <property type="evidence" value="ECO:0007669"/>
    <property type="project" value="UniProtKB-KW"/>
</dbReference>
<feature type="domain" description="S1-like" evidence="5">
    <location>
        <begin position="25"/>
        <end position="83"/>
    </location>
</feature>
<dbReference type="Pfam" id="PF01176">
    <property type="entry name" value="eIF-1a"/>
    <property type="match status" value="1"/>
</dbReference>
<comment type="caution">
    <text evidence="6">The sequence shown here is derived from an EMBL/GenBank/DDBJ whole genome shotgun (WGS) entry which is preliminary data.</text>
</comment>
<evidence type="ECO:0000256" key="4">
    <source>
        <dbReference type="SAM" id="MobiDB-lite"/>
    </source>
</evidence>
<proteinExistence type="inferred from homology"/>
<evidence type="ECO:0000313" key="7">
    <source>
        <dbReference type="Proteomes" id="UP000803884"/>
    </source>
</evidence>
<dbReference type="Gene3D" id="2.40.50.140">
    <property type="entry name" value="Nucleic acid-binding proteins"/>
    <property type="match status" value="1"/>
</dbReference>
<dbReference type="InterPro" id="IPR006196">
    <property type="entry name" value="RNA-binding_domain_S1_IF1"/>
</dbReference>
<dbReference type="PANTHER" id="PTHR21641:SF0">
    <property type="entry name" value="RNA-BINDING PROTEIN EIF1AD-RELATED"/>
    <property type="match status" value="1"/>
</dbReference>
<evidence type="ECO:0000259" key="5">
    <source>
        <dbReference type="PROSITE" id="PS50832"/>
    </source>
</evidence>
<name>A0AB34KVF1_9PEZI</name>
<dbReference type="PANTHER" id="PTHR21641">
    <property type="entry name" value="TRANSLATION INITIATION FACTOR-RELATED"/>
    <property type="match status" value="1"/>
</dbReference>
<dbReference type="GO" id="GO:0003743">
    <property type="term" value="F:translation initiation factor activity"/>
    <property type="evidence" value="ECO:0007669"/>
    <property type="project" value="UniProtKB-UniRule"/>
</dbReference>
<feature type="region of interest" description="Disordered" evidence="4">
    <location>
        <begin position="109"/>
        <end position="136"/>
    </location>
</feature>
<dbReference type="InterPro" id="IPR039294">
    <property type="entry name" value="EIF1AD"/>
</dbReference>
<dbReference type="AlphaFoldDB" id="A0AB34KVF1"/>
<comment type="similarity">
    <text evidence="1">Belongs to the EIF1AD family.</text>
</comment>
<evidence type="ECO:0000256" key="3">
    <source>
        <dbReference type="PROSITE-ProRule" id="PRU00181"/>
    </source>
</evidence>
<dbReference type="InterPro" id="IPR001253">
    <property type="entry name" value="TIF_eIF-1A"/>
</dbReference>
<sequence length="136" mass="15102">MPKPRRNIDAAVEETLTPPATLTPGQHIARVKQGAGNNLYHLELPDGKPLLAELPAKFRSTVWMKRGGFVLVDTSALADRDNKLGGEIVTYVGDERAWMKMPWWPKEFPAKRAGYGDDDEDSDQGPQMPPSDSEED</sequence>
<reference evidence="6 7" key="1">
    <citation type="journal article" date="2020" name="Microbiol. Resour. Announc.">
        <title>Draft Genome Sequence of a Cladosporium Species Isolated from the Mesophotic Ascidian Didemnum maculosum.</title>
        <authorList>
            <person name="Gioti A."/>
            <person name="Siaperas R."/>
            <person name="Nikolaivits E."/>
            <person name="Le Goff G."/>
            <person name="Ouazzani J."/>
            <person name="Kotoulas G."/>
            <person name="Topakas E."/>
        </authorList>
    </citation>
    <scope>NUCLEOTIDE SEQUENCE [LARGE SCALE GENOMIC DNA]</scope>
    <source>
        <strain evidence="6 7">TM138-S3</strain>
    </source>
</reference>
<dbReference type="SMART" id="SM00652">
    <property type="entry name" value="eIF1a"/>
    <property type="match status" value="1"/>
</dbReference>
<accession>A0AB34KVF1</accession>
<dbReference type="RefSeq" id="XP_069230600.1">
    <property type="nucleotide sequence ID" value="XM_069372568.1"/>
</dbReference>
<dbReference type="Proteomes" id="UP000803884">
    <property type="component" value="Unassembled WGS sequence"/>
</dbReference>
<dbReference type="GO" id="GO:0005634">
    <property type="term" value="C:nucleus"/>
    <property type="evidence" value="ECO:0007669"/>
    <property type="project" value="TreeGrafter"/>
</dbReference>
<dbReference type="InterPro" id="IPR012340">
    <property type="entry name" value="NA-bd_OB-fold"/>
</dbReference>
<keyword evidence="3" id="KW-0648">Protein biosynthesis</keyword>
<dbReference type="PROSITE" id="PS50832">
    <property type="entry name" value="S1_IF1_TYPE"/>
    <property type="match status" value="1"/>
</dbReference>
<gene>
    <name evidence="6" type="ORF">WHR41_03962</name>
</gene>
<dbReference type="SUPFAM" id="SSF50249">
    <property type="entry name" value="Nucleic acid-binding proteins"/>
    <property type="match status" value="1"/>
</dbReference>
<keyword evidence="3" id="KW-0396">Initiation factor</keyword>
<dbReference type="EMBL" id="JAAQHG020000010">
    <property type="protein sequence ID" value="KAL1587495.1"/>
    <property type="molecule type" value="Genomic_DNA"/>
</dbReference>
<protein>
    <recommendedName>
        <fullName evidence="5">S1-like domain-containing protein</fullName>
    </recommendedName>
</protein>
<keyword evidence="7" id="KW-1185">Reference proteome</keyword>
<evidence type="ECO:0000256" key="2">
    <source>
        <dbReference type="ARBA" id="ARBA00022884"/>
    </source>
</evidence>
<organism evidence="6 7">
    <name type="scientific">Cladosporium halotolerans</name>
    <dbReference type="NCBI Taxonomy" id="1052096"/>
    <lineage>
        <taxon>Eukaryota</taxon>
        <taxon>Fungi</taxon>
        <taxon>Dikarya</taxon>
        <taxon>Ascomycota</taxon>
        <taxon>Pezizomycotina</taxon>
        <taxon>Dothideomycetes</taxon>
        <taxon>Dothideomycetidae</taxon>
        <taxon>Cladosporiales</taxon>
        <taxon>Cladosporiaceae</taxon>
        <taxon>Cladosporium</taxon>
    </lineage>
</organism>
<dbReference type="GeneID" id="96005406"/>